<name>A7S0W2_NEMVE</name>
<keyword evidence="7" id="KW-0804">Transcription</keyword>
<dbReference type="HOGENOM" id="CLU_014678_0_0_1"/>
<evidence type="ECO:0000256" key="5">
    <source>
        <dbReference type="ARBA" id="ARBA00022853"/>
    </source>
</evidence>
<evidence type="ECO:0000256" key="8">
    <source>
        <dbReference type="SAM" id="MobiDB-lite"/>
    </source>
</evidence>
<dbReference type="CDD" id="cd21551">
    <property type="entry name" value="VEFS-box_SUZ12"/>
    <property type="match status" value="1"/>
</dbReference>
<evidence type="ECO:0000256" key="2">
    <source>
        <dbReference type="ARBA" id="ARBA00022723"/>
    </source>
</evidence>
<evidence type="ECO:0000256" key="4">
    <source>
        <dbReference type="ARBA" id="ARBA00022833"/>
    </source>
</evidence>
<dbReference type="GO" id="GO:0016586">
    <property type="term" value="C:RSC-type complex"/>
    <property type="evidence" value="ECO:0000318"/>
    <property type="project" value="GO_Central"/>
</dbReference>
<dbReference type="OMA" id="VDGMLTK"/>
<keyword evidence="11" id="KW-1185">Reference proteome</keyword>
<gene>
    <name evidence="10" type="ORF">NEMVEDRAFT_v1g100352</name>
</gene>
<dbReference type="STRING" id="45351.A7S0W2"/>
<accession>A7S0W2</accession>
<dbReference type="PANTHER" id="PTHR22597">
    <property type="entry name" value="POLYCOMB GROUP PROTEIN"/>
    <property type="match status" value="1"/>
</dbReference>
<evidence type="ECO:0000256" key="1">
    <source>
        <dbReference type="ARBA" id="ARBA00007416"/>
    </source>
</evidence>
<evidence type="ECO:0000256" key="7">
    <source>
        <dbReference type="ARBA" id="ARBA00023163"/>
    </source>
</evidence>
<dbReference type="Pfam" id="PF09733">
    <property type="entry name" value="VEFS-Box"/>
    <property type="match status" value="1"/>
</dbReference>
<keyword evidence="3" id="KW-0863">Zinc-finger</keyword>
<dbReference type="GO" id="GO:0005634">
    <property type="term" value="C:nucleus"/>
    <property type="evidence" value="ECO:0000318"/>
    <property type="project" value="GO_Central"/>
</dbReference>
<protein>
    <recommendedName>
        <fullName evidence="9">C2H2-type domain-containing protein</fullName>
    </recommendedName>
</protein>
<keyword evidence="2" id="KW-0479">Metal-binding</keyword>
<feature type="region of interest" description="Disordered" evidence="8">
    <location>
        <begin position="318"/>
        <end position="348"/>
    </location>
</feature>
<dbReference type="CDD" id="cd21750">
    <property type="entry name" value="ZnB-Zn_SUZ12"/>
    <property type="match status" value="1"/>
</dbReference>
<dbReference type="PANTHER" id="PTHR22597:SF0">
    <property type="entry name" value="POLYCOMB PROTEIN SUZ12"/>
    <property type="match status" value="1"/>
</dbReference>
<dbReference type="PhylomeDB" id="A7S0W2"/>
<evidence type="ECO:0000256" key="6">
    <source>
        <dbReference type="ARBA" id="ARBA00023015"/>
    </source>
</evidence>
<comment type="similarity">
    <text evidence="1">Belongs to the VEFS (VRN2-EMF2-FIS2-SU(Z)12) family.</text>
</comment>
<dbReference type="AlphaFoldDB" id="A7S0W2"/>
<dbReference type="eggNOG" id="KOG2350">
    <property type="taxonomic scope" value="Eukaryota"/>
</dbReference>
<evidence type="ECO:0000313" key="11">
    <source>
        <dbReference type="Proteomes" id="UP000001593"/>
    </source>
</evidence>
<dbReference type="GO" id="GO:0008270">
    <property type="term" value="F:zinc ion binding"/>
    <property type="evidence" value="ECO:0007669"/>
    <property type="project" value="UniProtKB-KW"/>
</dbReference>
<dbReference type="InterPro" id="IPR019135">
    <property type="entry name" value="Polycomb_protein_VEFS-Box"/>
</dbReference>
<feature type="non-terminal residue" evidence="10">
    <location>
        <position position="1"/>
    </location>
</feature>
<feature type="compositionally biased region" description="Polar residues" evidence="8">
    <location>
        <begin position="333"/>
        <end position="344"/>
    </location>
</feature>
<keyword evidence="4" id="KW-0862">Zinc</keyword>
<feature type="compositionally biased region" description="Low complexity" evidence="8">
    <location>
        <begin position="321"/>
        <end position="332"/>
    </location>
</feature>
<dbReference type="GO" id="GO:0031490">
    <property type="term" value="F:chromatin DNA binding"/>
    <property type="evidence" value="ECO:0000318"/>
    <property type="project" value="GO_Central"/>
</dbReference>
<evidence type="ECO:0000259" key="9">
    <source>
        <dbReference type="PROSITE" id="PS00028"/>
    </source>
</evidence>
<organism evidence="10 11">
    <name type="scientific">Nematostella vectensis</name>
    <name type="common">Starlet sea anemone</name>
    <dbReference type="NCBI Taxonomy" id="45351"/>
    <lineage>
        <taxon>Eukaryota</taxon>
        <taxon>Metazoa</taxon>
        <taxon>Cnidaria</taxon>
        <taxon>Anthozoa</taxon>
        <taxon>Hexacorallia</taxon>
        <taxon>Actiniaria</taxon>
        <taxon>Edwardsiidae</taxon>
        <taxon>Nematostella</taxon>
    </lineage>
</organism>
<evidence type="ECO:0000313" key="10">
    <source>
        <dbReference type="EMBL" id="EDO42650.1"/>
    </source>
</evidence>
<keyword evidence="6" id="KW-0805">Transcription regulation</keyword>
<evidence type="ECO:0000256" key="3">
    <source>
        <dbReference type="ARBA" id="ARBA00022771"/>
    </source>
</evidence>
<proteinExistence type="inferred from homology"/>
<feature type="domain" description="C2H2-type" evidence="9">
    <location>
        <begin position="377"/>
        <end position="399"/>
    </location>
</feature>
<dbReference type="PROSITE" id="PS00028">
    <property type="entry name" value="ZINC_FINGER_C2H2_1"/>
    <property type="match status" value="1"/>
</dbReference>
<dbReference type="CDD" id="cd21740">
    <property type="entry name" value="C2_II_SUZ12"/>
    <property type="match status" value="1"/>
</dbReference>
<feature type="region of interest" description="Disordered" evidence="8">
    <location>
        <begin position="207"/>
        <end position="232"/>
    </location>
</feature>
<dbReference type="Pfam" id="PF23320">
    <property type="entry name" value="Zn_SUZ12"/>
    <property type="match status" value="1"/>
</dbReference>
<dbReference type="Proteomes" id="UP000001593">
    <property type="component" value="Unassembled WGS sequence"/>
</dbReference>
<dbReference type="InterPro" id="IPR057540">
    <property type="entry name" value="Znf_SUZ12"/>
</dbReference>
<dbReference type="GO" id="GO:0035098">
    <property type="term" value="C:ESC/E(Z) complex"/>
    <property type="evidence" value="ECO:0000318"/>
    <property type="project" value="GO_Central"/>
</dbReference>
<dbReference type="InParanoid" id="A7S0W2"/>
<keyword evidence="5" id="KW-0156">Chromatin regulator</keyword>
<sequence>MITEKTEPVAHPTKKPKFEQIRADHELFLQAFEKPTQIYRFLATRNAVAPIFLHRTLAYMKHLRTPRKKNRNDFKLDSMLEKLENKTDSKPDPSEETDGYLNLTFSSFFFVNGDLSGNKKRRMLEQDFVKVEVSLVKICHKKRKDSELQVDQVSLGEGVVPFNPRSQLLPLTSSSSVTIPNTTFKASKAYSKTCLLTLQVAVPYKTPIKGNKGRPPKKKDSDESEGQEQQDYQTEHTTYFAELIMFDNHRHCLLTDGEYELVLQEKYKRPGRKRGLLSNKSSWENVFNGNMGPFDIFAYGPTLKFKLSWSGTPVVSQRPTSLPLHSSHNLPSATESPHTPSGDSSQKEKTNKAQILYYQFIYNSHTRQQTEARHDFCCPWCHVNCSKLYNLLKHLKLCHSRFTFTYAPHSKGARIDVCVNEHYDGKMEGVNDALGYAFSREGPCRRVPFNHVLAWRPQRRKESLSEFLEPDDADENRPYHSGYTRTYFHSSTCVPISQSELGSLSDSEGEENPLWMRMRTIQMIDDFTDVNDGEKELMKLWNLHLMEKGYVADAQVYSACLTFIDVNAKKIMSQNLKRNFLIHLVSLHDFNLLNGGQIFQLMQKLKDVANETKQERNA</sequence>
<dbReference type="GO" id="GO:0006325">
    <property type="term" value="P:chromatin organization"/>
    <property type="evidence" value="ECO:0007669"/>
    <property type="project" value="UniProtKB-KW"/>
</dbReference>
<dbReference type="EMBL" id="DS469562">
    <property type="protein sequence ID" value="EDO42650.1"/>
    <property type="molecule type" value="Genomic_DNA"/>
</dbReference>
<dbReference type="InterPro" id="IPR013087">
    <property type="entry name" value="Znf_C2H2_type"/>
</dbReference>
<reference evidence="10 11" key="1">
    <citation type="journal article" date="2007" name="Science">
        <title>Sea anemone genome reveals ancestral eumetazoan gene repertoire and genomic organization.</title>
        <authorList>
            <person name="Putnam N.H."/>
            <person name="Srivastava M."/>
            <person name="Hellsten U."/>
            <person name="Dirks B."/>
            <person name="Chapman J."/>
            <person name="Salamov A."/>
            <person name="Terry A."/>
            <person name="Shapiro H."/>
            <person name="Lindquist E."/>
            <person name="Kapitonov V.V."/>
            <person name="Jurka J."/>
            <person name="Genikhovich G."/>
            <person name="Grigoriev I.V."/>
            <person name="Lucas S.M."/>
            <person name="Steele R.E."/>
            <person name="Finnerty J.R."/>
            <person name="Technau U."/>
            <person name="Martindale M.Q."/>
            <person name="Rokhsar D.S."/>
        </authorList>
    </citation>
    <scope>NUCLEOTIDE SEQUENCE [LARGE SCALE GENOMIC DNA]</scope>
    <source>
        <strain evidence="11">CH2 X CH6</strain>
    </source>
</reference>